<evidence type="ECO:0000313" key="1">
    <source>
        <dbReference type="EMBL" id="MBM3274125.1"/>
    </source>
</evidence>
<evidence type="ECO:0000313" key="2">
    <source>
        <dbReference type="Proteomes" id="UP000703893"/>
    </source>
</evidence>
<dbReference type="EMBL" id="VGJX01000127">
    <property type="protein sequence ID" value="MBM3274125.1"/>
    <property type="molecule type" value="Genomic_DNA"/>
</dbReference>
<gene>
    <name evidence="1" type="ORF">FJZ00_03160</name>
</gene>
<dbReference type="Proteomes" id="UP000703893">
    <property type="component" value="Unassembled WGS sequence"/>
</dbReference>
<proteinExistence type="predicted"/>
<accession>A0A937X4N6</accession>
<name>A0A937X4N6_9BACT</name>
<organism evidence="1 2">
    <name type="scientific">Candidatus Tanganyikabacteria bacterium</name>
    <dbReference type="NCBI Taxonomy" id="2961651"/>
    <lineage>
        <taxon>Bacteria</taxon>
        <taxon>Bacillati</taxon>
        <taxon>Candidatus Sericytochromatia</taxon>
        <taxon>Candidatus Tanganyikabacteria</taxon>
    </lineage>
</organism>
<dbReference type="AlphaFoldDB" id="A0A937X4N6"/>
<reference evidence="1 2" key="1">
    <citation type="submission" date="2019-03" db="EMBL/GenBank/DDBJ databases">
        <title>Lake Tanganyika Metagenome-Assembled Genomes (MAGs).</title>
        <authorList>
            <person name="Tran P."/>
        </authorList>
    </citation>
    <scope>NUCLEOTIDE SEQUENCE [LARGE SCALE GENOMIC DNA]</scope>
    <source>
        <strain evidence="1">K_DeepCast_65m_m2_236</strain>
    </source>
</reference>
<protein>
    <submittedName>
        <fullName evidence="1">Uncharacterized protein</fullName>
    </submittedName>
</protein>
<sequence>MKRLLEIENNPGRILETQPGTRYQRYISPELSHMDFVLNPPARLLTRILKELGTR</sequence>
<comment type="caution">
    <text evidence="1">The sequence shown here is derived from an EMBL/GenBank/DDBJ whole genome shotgun (WGS) entry which is preliminary data.</text>
</comment>